<evidence type="ECO:0000256" key="2">
    <source>
        <dbReference type="SAM" id="Phobius"/>
    </source>
</evidence>
<feature type="domain" description="Protein-glutamine gamma-glutamyltransferase-like C-terminal" evidence="3">
    <location>
        <begin position="600"/>
        <end position="666"/>
    </location>
</feature>
<dbReference type="AlphaFoldDB" id="A0AAE4JIS4"/>
<dbReference type="Pfam" id="PF13559">
    <property type="entry name" value="DUF4129"/>
    <property type="match status" value="1"/>
</dbReference>
<dbReference type="RefSeq" id="WP_310896223.1">
    <property type="nucleotide sequence ID" value="NZ_JAMQOM010000003.1"/>
</dbReference>
<evidence type="ECO:0000313" key="4">
    <source>
        <dbReference type="EMBL" id="MDS0221584.1"/>
    </source>
</evidence>
<dbReference type="EMBL" id="JAMQOM010000003">
    <property type="protein sequence ID" value="MDS0221584.1"/>
    <property type="molecule type" value="Genomic_DNA"/>
</dbReference>
<evidence type="ECO:0000256" key="1">
    <source>
        <dbReference type="SAM" id="MobiDB-lite"/>
    </source>
</evidence>
<feature type="compositionally biased region" description="Polar residues" evidence="1">
    <location>
        <begin position="175"/>
        <end position="190"/>
    </location>
</feature>
<feature type="compositionally biased region" description="Low complexity" evidence="1">
    <location>
        <begin position="150"/>
        <end position="161"/>
    </location>
</feature>
<reference evidence="4 5" key="1">
    <citation type="submission" date="2022-06" db="EMBL/GenBank/DDBJ databases">
        <title>Haloarcula sp. a new haloarchaeum isolate from saline soil.</title>
        <authorList>
            <person name="Strakova D."/>
            <person name="Galisteo C."/>
            <person name="Sanchez-Porro C."/>
            <person name="Ventosa A."/>
        </authorList>
    </citation>
    <scope>NUCLEOTIDE SEQUENCE [LARGE SCALE GENOMIC DNA]</scope>
    <source>
        <strain evidence="4 5">S1AR25-5A</strain>
    </source>
</reference>
<dbReference type="Proteomes" id="UP001253439">
    <property type="component" value="Unassembled WGS sequence"/>
</dbReference>
<sequence length="678" mass="70048">MGTASDGRRGGVDWRQLVLVSLGLVGLLVASFLAPPPASNTGLDSGGSGDASAAADGCVVRLGADPTPGDTLAVQVSRDFDPVVSARVWFNDQYVGRTNESGLVSGQVPYQRSLNVTVETPRAASCEFTTAGEGGPAASLGVGGDRLSVPDAPDTAPAAAPRGSDTVRQRVLGTVDSTTTDEQAPQQTPSDTDTDTGQYSVAGHVSVTISGEPYPGSTVSLVATVDGVPMRNATVSVGGDAIGQTDDDGRYQLTVPDRDSASVAVSRGDFSGRDRLDVLDLTVRVRSPELLPVPGDPARIHTARDGEPVENAAITVDGQRHGTTGGNGTVAYTLPANPEQTVTAATDRQTATTSVWAAYAGTIALGLGLFVLTVVTVPIAVLLYGRGVGRAVGIVWAVFDSLFFVAVLWDRGGLLIGLGVVGVAALYHYRKAAFSAGDGVSAVVASAGTTVAGVTTWTQRVVLRLVTGIETALSRIGGPVARLLTWGGSRRPSLSVLGRHFRTWICTAAPRAIARGSGAITPKRLTATGVSGAATALAYVRWGIAGGVILGVAVVVGTVAVYSYYRFASGESASVASPSSEAETASGSASATAGSGPSLRDLWRSFARWVVPGRWRTRTPREVSRAAIERGLPRQPVEALTRAFEEVEYGGQTTESRRDRAREAYDALVNASDTEEEG</sequence>
<gene>
    <name evidence="4" type="ORF">NDI54_09505</name>
</gene>
<feature type="transmembrane region" description="Helical" evidence="2">
    <location>
        <begin position="391"/>
        <end position="408"/>
    </location>
</feature>
<keyword evidence="2" id="KW-0812">Transmembrane</keyword>
<organism evidence="4 5">
    <name type="scientific">Haloarcula terrestris</name>
    <dbReference type="NCBI Taxonomy" id="2950533"/>
    <lineage>
        <taxon>Archaea</taxon>
        <taxon>Methanobacteriati</taxon>
        <taxon>Methanobacteriota</taxon>
        <taxon>Stenosarchaea group</taxon>
        <taxon>Halobacteria</taxon>
        <taxon>Halobacteriales</taxon>
        <taxon>Haloarculaceae</taxon>
        <taxon>Haloarcula</taxon>
    </lineage>
</organism>
<keyword evidence="2" id="KW-1133">Transmembrane helix</keyword>
<protein>
    <submittedName>
        <fullName evidence="4">DUF4129 domain-containing protein</fullName>
    </submittedName>
</protein>
<feature type="transmembrane region" description="Helical" evidence="2">
    <location>
        <begin position="356"/>
        <end position="384"/>
    </location>
</feature>
<feature type="transmembrane region" description="Helical" evidence="2">
    <location>
        <begin position="414"/>
        <end position="429"/>
    </location>
</feature>
<keyword evidence="5" id="KW-1185">Reference proteome</keyword>
<feature type="region of interest" description="Disordered" evidence="1">
    <location>
        <begin position="128"/>
        <end position="198"/>
    </location>
</feature>
<comment type="caution">
    <text evidence="4">The sequence shown here is derived from an EMBL/GenBank/DDBJ whole genome shotgun (WGS) entry which is preliminary data.</text>
</comment>
<keyword evidence="2" id="KW-0472">Membrane</keyword>
<evidence type="ECO:0000259" key="3">
    <source>
        <dbReference type="Pfam" id="PF13559"/>
    </source>
</evidence>
<accession>A0AAE4JIS4</accession>
<dbReference type="InterPro" id="IPR025403">
    <property type="entry name" value="TgpA-like_C"/>
</dbReference>
<feature type="transmembrane region" description="Helical" evidence="2">
    <location>
        <begin position="17"/>
        <end position="34"/>
    </location>
</feature>
<evidence type="ECO:0000313" key="5">
    <source>
        <dbReference type="Proteomes" id="UP001253439"/>
    </source>
</evidence>
<feature type="transmembrane region" description="Helical" evidence="2">
    <location>
        <begin position="542"/>
        <end position="565"/>
    </location>
</feature>
<name>A0AAE4JIS4_9EURY</name>
<proteinExistence type="predicted"/>